<evidence type="ECO:0000256" key="10">
    <source>
        <dbReference type="SAM" id="SignalP"/>
    </source>
</evidence>
<dbReference type="KEGG" id="ant:Arnit_2892"/>
<dbReference type="CDD" id="cd02947">
    <property type="entry name" value="TRX_family"/>
    <property type="match status" value="1"/>
</dbReference>
<feature type="site" description="Contributes to redox potential value" evidence="8">
    <location>
        <position position="46"/>
    </location>
</feature>
<gene>
    <name evidence="12" type="ordered locus">Arnit_2892</name>
</gene>
<keyword evidence="4 9" id="KW-1015">Disulfide bond</keyword>
<dbReference type="InterPro" id="IPR017937">
    <property type="entry name" value="Thioredoxin_CS"/>
</dbReference>
<dbReference type="HOGENOM" id="CLU_090389_10_2_7"/>
<dbReference type="eggNOG" id="COG0526">
    <property type="taxonomic scope" value="Bacteria"/>
</dbReference>
<comment type="similarity">
    <text evidence="1 7">Belongs to the thioredoxin family.</text>
</comment>
<feature type="signal peptide" evidence="10">
    <location>
        <begin position="1"/>
        <end position="19"/>
    </location>
</feature>
<sequence length="121" mass="13720" precursor="true">MKKFIIVLSLFVTSLFAFEHLTVDNMAEKIKDKNVIVDFYASWCPPCKIVGKNINEYADTKPDEVTIYKVDIDAQRELVTKYGVESIPTVLYIKNGKIVKSIVGIQSVSDINSNVNKYLLK</sequence>
<dbReference type="InterPro" id="IPR005746">
    <property type="entry name" value="Thioredoxin"/>
</dbReference>
<dbReference type="RefSeq" id="WP_013136685.1">
    <property type="nucleotide sequence ID" value="NC_014166.1"/>
</dbReference>
<dbReference type="EMBL" id="CP001999">
    <property type="protein sequence ID" value="ADG94540.1"/>
    <property type="molecule type" value="Genomic_DNA"/>
</dbReference>
<dbReference type="PANTHER" id="PTHR45663">
    <property type="entry name" value="GEO12009P1"/>
    <property type="match status" value="1"/>
</dbReference>
<keyword evidence="2" id="KW-0813">Transport</keyword>
<feature type="domain" description="Thioredoxin" evidence="11">
    <location>
        <begin position="9"/>
        <end position="121"/>
    </location>
</feature>
<evidence type="ECO:0000259" key="11">
    <source>
        <dbReference type="PROSITE" id="PS51352"/>
    </source>
</evidence>
<dbReference type="Pfam" id="PF00085">
    <property type="entry name" value="Thioredoxin"/>
    <property type="match status" value="1"/>
</dbReference>
<evidence type="ECO:0000256" key="7">
    <source>
        <dbReference type="PIRNR" id="PIRNR000077"/>
    </source>
</evidence>
<protein>
    <recommendedName>
        <fullName evidence="6 7">Thioredoxin</fullName>
    </recommendedName>
</protein>
<dbReference type="STRING" id="572480.Arnit_2892"/>
<dbReference type="SUPFAM" id="SSF52833">
    <property type="entry name" value="Thioredoxin-like"/>
    <property type="match status" value="1"/>
</dbReference>
<dbReference type="PRINTS" id="PR00421">
    <property type="entry name" value="THIOREDOXIN"/>
</dbReference>
<dbReference type="InterPro" id="IPR013766">
    <property type="entry name" value="Thioredoxin_domain"/>
</dbReference>
<evidence type="ECO:0000256" key="5">
    <source>
        <dbReference type="ARBA" id="ARBA00023284"/>
    </source>
</evidence>
<feature type="chain" id="PRO_5003078176" description="Thioredoxin" evidence="10">
    <location>
        <begin position="20"/>
        <end position="121"/>
    </location>
</feature>
<evidence type="ECO:0000256" key="6">
    <source>
        <dbReference type="NCBIfam" id="TIGR01068"/>
    </source>
</evidence>
<evidence type="ECO:0000313" key="12">
    <source>
        <dbReference type="EMBL" id="ADG94540.1"/>
    </source>
</evidence>
<feature type="active site" description="Nucleophile" evidence="8">
    <location>
        <position position="44"/>
    </location>
</feature>
<keyword evidence="5 9" id="KW-0676">Redox-active center</keyword>
<feature type="active site" description="Nucleophile" evidence="8">
    <location>
        <position position="47"/>
    </location>
</feature>
<accession>D5V7C0</accession>
<dbReference type="AlphaFoldDB" id="D5V7C0"/>
<dbReference type="PROSITE" id="PS51354">
    <property type="entry name" value="GLUTAREDOXIN_2"/>
    <property type="match status" value="1"/>
</dbReference>
<evidence type="ECO:0000256" key="2">
    <source>
        <dbReference type="ARBA" id="ARBA00022448"/>
    </source>
</evidence>
<dbReference type="PROSITE" id="PS51352">
    <property type="entry name" value="THIOREDOXIN_2"/>
    <property type="match status" value="1"/>
</dbReference>
<reference evidence="12 13" key="1">
    <citation type="journal article" date="2010" name="Stand. Genomic Sci.">
        <title>Complete genome sequence of Arcobacter nitrofigilis type strain (CI).</title>
        <authorList>
            <person name="Pati A."/>
            <person name="Gronow S."/>
            <person name="Lapidus A."/>
            <person name="Copeland A."/>
            <person name="Glavina Del Rio T."/>
            <person name="Nolan M."/>
            <person name="Lucas S."/>
            <person name="Tice H."/>
            <person name="Cheng J.F."/>
            <person name="Han C."/>
            <person name="Chertkov O."/>
            <person name="Bruce D."/>
            <person name="Tapia R."/>
            <person name="Goodwin L."/>
            <person name="Pitluck S."/>
            <person name="Liolios K."/>
            <person name="Ivanova N."/>
            <person name="Mavromatis K."/>
            <person name="Chen A."/>
            <person name="Palaniappan K."/>
            <person name="Land M."/>
            <person name="Hauser L."/>
            <person name="Chang Y.J."/>
            <person name="Jeffries C.D."/>
            <person name="Detter J.C."/>
            <person name="Rohde M."/>
            <person name="Goker M."/>
            <person name="Bristow J."/>
            <person name="Eisen J.A."/>
            <person name="Markowitz V."/>
            <person name="Hugenholtz P."/>
            <person name="Klenk H.P."/>
            <person name="Kyrpides N.C."/>
        </authorList>
    </citation>
    <scope>NUCLEOTIDE SEQUENCE [LARGE SCALE GENOMIC DNA]</scope>
    <source>
        <strain evidence="13">ATCC 33309 / DSM 7299 / CCUG 15893 / LMG 7604 / NCTC 12251 / CI</strain>
    </source>
</reference>
<dbReference type="InterPro" id="IPR036249">
    <property type="entry name" value="Thioredoxin-like_sf"/>
</dbReference>
<evidence type="ECO:0000256" key="4">
    <source>
        <dbReference type="ARBA" id="ARBA00023157"/>
    </source>
</evidence>
<evidence type="ECO:0000256" key="9">
    <source>
        <dbReference type="PIRSR" id="PIRSR000077-4"/>
    </source>
</evidence>
<dbReference type="OrthoDB" id="5348812at2"/>
<name>D5V7C0_ARCNC</name>
<dbReference type="PIRSF" id="PIRSF000077">
    <property type="entry name" value="Thioredoxin"/>
    <property type="match status" value="1"/>
</dbReference>
<evidence type="ECO:0000256" key="1">
    <source>
        <dbReference type="ARBA" id="ARBA00008987"/>
    </source>
</evidence>
<evidence type="ECO:0000313" key="13">
    <source>
        <dbReference type="Proteomes" id="UP000000939"/>
    </source>
</evidence>
<feature type="disulfide bond" description="Redox-active" evidence="9">
    <location>
        <begin position="44"/>
        <end position="47"/>
    </location>
</feature>
<feature type="site" description="Deprotonates C-terminal active site Cys" evidence="8">
    <location>
        <position position="38"/>
    </location>
</feature>
<proteinExistence type="inferred from homology"/>
<evidence type="ECO:0000256" key="8">
    <source>
        <dbReference type="PIRSR" id="PIRSR000077-1"/>
    </source>
</evidence>
<dbReference type="GO" id="GO:0005737">
    <property type="term" value="C:cytoplasm"/>
    <property type="evidence" value="ECO:0007669"/>
    <property type="project" value="TreeGrafter"/>
</dbReference>
<evidence type="ECO:0000256" key="3">
    <source>
        <dbReference type="ARBA" id="ARBA00022982"/>
    </source>
</evidence>
<keyword evidence="10" id="KW-0732">Signal</keyword>
<keyword evidence="3" id="KW-0249">Electron transport</keyword>
<keyword evidence="13" id="KW-1185">Reference proteome</keyword>
<organism evidence="12 13">
    <name type="scientific">Arcobacter nitrofigilis (strain ATCC 33309 / DSM 7299 / CCUG 15893 / LMG 7604 / NCTC 12251 / CI)</name>
    <name type="common">Campylobacter nitrofigilis</name>
    <dbReference type="NCBI Taxonomy" id="572480"/>
    <lineage>
        <taxon>Bacteria</taxon>
        <taxon>Pseudomonadati</taxon>
        <taxon>Campylobacterota</taxon>
        <taxon>Epsilonproteobacteria</taxon>
        <taxon>Campylobacterales</taxon>
        <taxon>Arcobacteraceae</taxon>
        <taxon>Arcobacter</taxon>
    </lineage>
</organism>
<dbReference type="PROSITE" id="PS00194">
    <property type="entry name" value="THIOREDOXIN_1"/>
    <property type="match status" value="1"/>
</dbReference>
<dbReference type="Gene3D" id="3.40.30.10">
    <property type="entry name" value="Glutaredoxin"/>
    <property type="match status" value="1"/>
</dbReference>
<dbReference type="NCBIfam" id="TIGR01068">
    <property type="entry name" value="thioredoxin"/>
    <property type="match status" value="1"/>
</dbReference>
<dbReference type="Proteomes" id="UP000000939">
    <property type="component" value="Chromosome"/>
</dbReference>
<dbReference type="GO" id="GO:0015035">
    <property type="term" value="F:protein-disulfide reductase activity"/>
    <property type="evidence" value="ECO:0007669"/>
    <property type="project" value="UniProtKB-UniRule"/>
</dbReference>
<feature type="site" description="Contributes to redox potential value" evidence="8">
    <location>
        <position position="45"/>
    </location>
</feature>
<dbReference type="PANTHER" id="PTHR45663:SF11">
    <property type="entry name" value="GEO12009P1"/>
    <property type="match status" value="1"/>
</dbReference>